<proteinExistence type="predicted"/>
<dbReference type="EMBL" id="JWZX01002276">
    <property type="protein sequence ID" value="KOO30166.1"/>
    <property type="molecule type" value="Genomic_DNA"/>
</dbReference>
<name>A0A0M0JTZ7_9EUKA</name>
<evidence type="ECO:0000256" key="2">
    <source>
        <dbReference type="SAM" id="Phobius"/>
    </source>
</evidence>
<evidence type="ECO:0000313" key="4">
    <source>
        <dbReference type="Proteomes" id="UP000037460"/>
    </source>
</evidence>
<feature type="transmembrane region" description="Helical" evidence="2">
    <location>
        <begin position="118"/>
        <end position="139"/>
    </location>
</feature>
<keyword evidence="4" id="KW-1185">Reference proteome</keyword>
<evidence type="ECO:0000256" key="1">
    <source>
        <dbReference type="SAM" id="MobiDB-lite"/>
    </source>
</evidence>
<keyword evidence="2" id="KW-0812">Transmembrane</keyword>
<sequence length="539" mass="56142">MLQIRFTASQNPEDLFPAERDMIKTTIRNSLYQGCSHGGGCPPLEEIAMTLLQGSMVVTVTAFFPDQATANSAGATLMSDWNSPTFQSELGVNATSAPTVSVAPTTGSGGVLSFASPIIYAVASLILCMTGCVLGSSCAKQARKAPSSAYKSASKEVPYRGCCSTGCCSTYAINGWAWTTGSACIFLLVSMGMLYHTMLAVTDAIICILDQIYDLRNSASADMHVATEGIGPILDLIEPLRPNLVLLSEAVVVPGVFAALFMFLSSLCACGHHAGCSKFFLLITYIFIIFSFVIGVVATALGPLIQNLTFRTARTGPEGGATNAGVVVTAICEITLPVLEQHLYDTRTTMSNAMTNGADATIITELESLLLDDEELVEKFGIACGCLVEFVNTAFDLFSPGICNIIASIFALYASCFSCWTTGCCVAPHTAKTSQVTSAGMIFGLCFGNCWGRRARLSIRARLPTIKVETGIPTVCTSSSASAGKKGASSSSSSASAGKKGASSSSSSASAGGNDATSFATMSIMGTMSPVGKRPDAIV</sequence>
<protein>
    <submittedName>
        <fullName evidence="3">Uncharacterized protein</fullName>
    </submittedName>
</protein>
<gene>
    <name evidence="3" type="ORF">Ctob_016357</name>
</gene>
<feature type="region of interest" description="Disordered" evidence="1">
    <location>
        <begin position="477"/>
        <end position="514"/>
    </location>
</feature>
<feature type="transmembrane region" description="Helical" evidence="2">
    <location>
        <begin position="176"/>
        <end position="195"/>
    </location>
</feature>
<organism evidence="3 4">
    <name type="scientific">Chrysochromulina tobinii</name>
    <dbReference type="NCBI Taxonomy" id="1460289"/>
    <lineage>
        <taxon>Eukaryota</taxon>
        <taxon>Haptista</taxon>
        <taxon>Haptophyta</taxon>
        <taxon>Prymnesiophyceae</taxon>
        <taxon>Prymnesiales</taxon>
        <taxon>Chrysochromulinaceae</taxon>
        <taxon>Chrysochromulina</taxon>
    </lineage>
</organism>
<keyword evidence="2" id="KW-0472">Membrane</keyword>
<evidence type="ECO:0000313" key="3">
    <source>
        <dbReference type="EMBL" id="KOO30166.1"/>
    </source>
</evidence>
<keyword evidence="2" id="KW-1133">Transmembrane helix</keyword>
<accession>A0A0M0JTZ7</accession>
<comment type="caution">
    <text evidence="3">The sequence shown here is derived from an EMBL/GenBank/DDBJ whole genome shotgun (WGS) entry which is preliminary data.</text>
</comment>
<dbReference type="Proteomes" id="UP000037460">
    <property type="component" value="Unassembled WGS sequence"/>
</dbReference>
<dbReference type="AlphaFoldDB" id="A0A0M0JTZ7"/>
<feature type="transmembrane region" description="Helical" evidence="2">
    <location>
        <begin position="244"/>
        <end position="267"/>
    </location>
</feature>
<feature type="compositionally biased region" description="Low complexity" evidence="1">
    <location>
        <begin position="478"/>
        <end position="513"/>
    </location>
</feature>
<reference evidence="4" key="1">
    <citation type="journal article" date="2015" name="PLoS Genet.">
        <title>Genome Sequence and Transcriptome Analyses of Chrysochromulina tobin: Metabolic Tools for Enhanced Algal Fitness in the Prominent Order Prymnesiales (Haptophyceae).</title>
        <authorList>
            <person name="Hovde B.T."/>
            <person name="Deodato C.R."/>
            <person name="Hunsperger H.M."/>
            <person name="Ryken S.A."/>
            <person name="Yost W."/>
            <person name="Jha R.K."/>
            <person name="Patterson J."/>
            <person name="Monnat R.J. Jr."/>
            <person name="Barlow S.B."/>
            <person name="Starkenburg S.R."/>
            <person name="Cattolico R.A."/>
        </authorList>
    </citation>
    <scope>NUCLEOTIDE SEQUENCE</scope>
    <source>
        <strain evidence="4">CCMP291</strain>
    </source>
</reference>
<feature type="transmembrane region" description="Helical" evidence="2">
    <location>
        <begin position="279"/>
        <end position="305"/>
    </location>
</feature>